<dbReference type="InterPro" id="IPR005496">
    <property type="entry name" value="Integral_membrane_TerC"/>
</dbReference>
<dbReference type="RefSeq" id="WP_105734538.1">
    <property type="nucleotide sequence ID" value="NZ_PVBT01000003.1"/>
</dbReference>
<comment type="similarity">
    <text evidence="2">Belongs to the TerC family.</text>
</comment>
<evidence type="ECO:0000256" key="1">
    <source>
        <dbReference type="ARBA" id="ARBA00004141"/>
    </source>
</evidence>
<evidence type="ECO:0000256" key="7">
    <source>
        <dbReference type="SAM" id="Phobius"/>
    </source>
</evidence>
<proteinExistence type="inferred from homology"/>
<dbReference type="NCBIfam" id="TIGR03718">
    <property type="entry name" value="R_switched_Alx"/>
    <property type="match status" value="1"/>
</dbReference>
<keyword evidence="4 7" id="KW-1133">Transmembrane helix</keyword>
<evidence type="ECO:0000313" key="9">
    <source>
        <dbReference type="Proteomes" id="UP000238563"/>
    </source>
</evidence>
<dbReference type="Proteomes" id="UP000238563">
    <property type="component" value="Unassembled WGS sequence"/>
</dbReference>
<dbReference type="PANTHER" id="PTHR30238">
    <property type="entry name" value="MEMBRANE BOUND PREDICTED REDOX MODULATOR"/>
    <property type="match status" value="1"/>
</dbReference>
<feature type="transmembrane region" description="Helical" evidence="7">
    <location>
        <begin position="111"/>
        <end position="133"/>
    </location>
</feature>
<comment type="caution">
    <text evidence="8">The sequence shown here is derived from an EMBL/GenBank/DDBJ whole genome shotgun (WGS) entry which is preliminary data.</text>
</comment>
<evidence type="ECO:0000256" key="4">
    <source>
        <dbReference type="ARBA" id="ARBA00022989"/>
    </source>
</evidence>
<keyword evidence="5 7" id="KW-0472">Membrane</keyword>
<dbReference type="InterPro" id="IPR022369">
    <property type="entry name" value="Integral_membrane_TerC_rswitch"/>
</dbReference>
<keyword evidence="9" id="KW-1185">Reference proteome</keyword>
<name>A0A2S9JKA0_9HYPH</name>
<evidence type="ECO:0008006" key="10">
    <source>
        <dbReference type="Google" id="ProtNLM"/>
    </source>
</evidence>
<feature type="transmembrane region" description="Helical" evidence="7">
    <location>
        <begin position="297"/>
        <end position="316"/>
    </location>
</feature>
<evidence type="ECO:0000256" key="2">
    <source>
        <dbReference type="ARBA" id="ARBA00007511"/>
    </source>
</evidence>
<feature type="transmembrane region" description="Helical" evidence="7">
    <location>
        <begin position="270"/>
        <end position="291"/>
    </location>
</feature>
<feature type="transmembrane region" description="Helical" evidence="7">
    <location>
        <begin position="238"/>
        <end position="258"/>
    </location>
</feature>
<feature type="transmembrane region" description="Helical" evidence="7">
    <location>
        <begin position="139"/>
        <end position="157"/>
    </location>
</feature>
<dbReference type="OrthoDB" id="9783692at2"/>
<organism evidence="8 9">
    <name type="scientific">Phyllobacterium myrsinacearum</name>
    <dbReference type="NCBI Taxonomy" id="28101"/>
    <lineage>
        <taxon>Bacteria</taxon>
        <taxon>Pseudomonadati</taxon>
        <taxon>Pseudomonadota</taxon>
        <taxon>Alphaproteobacteria</taxon>
        <taxon>Hyphomicrobiales</taxon>
        <taxon>Phyllobacteriaceae</taxon>
        <taxon>Phyllobacterium</taxon>
    </lineage>
</organism>
<feature type="transmembrane region" description="Helical" evidence="7">
    <location>
        <begin position="46"/>
        <end position="66"/>
    </location>
</feature>
<dbReference type="PANTHER" id="PTHR30238:SF0">
    <property type="entry name" value="THYLAKOID MEMBRANE PROTEIN TERC, CHLOROPLASTIC"/>
    <property type="match status" value="1"/>
</dbReference>
<dbReference type="AlphaFoldDB" id="A0A2S9JKA0"/>
<evidence type="ECO:0000256" key="5">
    <source>
        <dbReference type="ARBA" id="ARBA00023136"/>
    </source>
</evidence>
<evidence type="ECO:0000256" key="3">
    <source>
        <dbReference type="ARBA" id="ARBA00022692"/>
    </source>
</evidence>
<dbReference type="Pfam" id="PF03741">
    <property type="entry name" value="TerC"/>
    <property type="match status" value="1"/>
</dbReference>
<feature type="transmembrane region" description="Helical" evidence="7">
    <location>
        <begin position="86"/>
        <end position="104"/>
    </location>
</feature>
<feature type="region of interest" description="Disordered" evidence="6">
    <location>
        <begin position="322"/>
        <end position="346"/>
    </location>
</feature>
<evidence type="ECO:0000313" key="8">
    <source>
        <dbReference type="EMBL" id="PRD53536.1"/>
    </source>
</evidence>
<accession>A0A2S9JKA0</accession>
<comment type="subcellular location">
    <subcellularLocation>
        <location evidence="1">Membrane</location>
        <topology evidence="1">Multi-pass membrane protein</topology>
    </subcellularLocation>
</comment>
<feature type="transmembrane region" description="Helical" evidence="7">
    <location>
        <begin position="13"/>
        <end position="34"/>
    </location>
</feature>
<gene>
    <name evidence="8" type="ORF">C5750_14365</name>
</gene>
<protein>
    <recommendedName>
        <fullName evidence="10">TerC family protein</fullName>
    </recommendedName>
</protein>
<dbReference type="EMBL" id="PVBT01000003">
    <property type="protein sequence ID" value="PRD53536.1"/>
    <property type="molecule type" value="Genomic_DNA"/>
</dbReference>
<feature type="transmembrane region" description="Helical" evidence="7">
    <location>
        <begin position="208"/>
        <end position="232"/>
    </location>
</feature>
<dbReference type="GO" id="GO:0016020">
    <property type="term" value="C:membrane"/>
    <property type="evidence" value="ECO:0007669"/>
    <property type="project" value="UniProtKB-SubCell"/>
</dbReference>
<evidence type="ECO:0000256" key="6">
    <source>
        <dbReference type="SAM" id="MobiDB-lite"/>
    </source>
</evidence>
<reference evidence="8 9" key="1">
    <citation type="submission" date="2018-02" db="EMBL/GenBank/DDBJ databases">
        <title>The draft genome of Phyllobacterium myrsinacearum DSM5892.</title>
        <authorList>
            <person name="Li L."/>
            <person name="Liu L."/>
            <person name="Zhang X."/>
            <person name="Wang T."/>
        </authorList>
    </citation>
    <scope>NUCLEOTIDE SEQUENCE [LARGE SCALE GENOMIC DNA]</scope>
    <source>
        <strain evidence="8 9">DSM 5892</strain>
    </source>
</reference>
<sequence>MELLFVDAMGKPLWMWLGFFALVLVLLVLDLGVLNRKNHDIGMRQSLLLSAFYISLGVAFGGFIWWELGSESGMQYLTGFVVEKSLAMDNIFVIAMIFGYFAIPKQYQHRVLVYGILGVVILRGIMIAAGAAIVEQYEWVLYLFAAFLIITGIRMLMAGDDEFDVSANPVFKFMRKRFRVTEELHGQKFMIRRTDPHTGKSKTWITPLLLALVMVELADVIFAVDSIPAIFAITTDPYIVFTSNIFAILGLRALYFALASLIHRFVYLKYALSLVLVFIGGKIFVADALGLAKIPPMWSLSITLGILAAGIFSSLWKTRNDEPHTEPTMDGKAAAAPSVAETTTKA</sequence>
<keyword evidence="3 7" id="KW-0812">Transmembrane</keyword>